<evidence type="ECO:0000313" key="1">
    <source>
        <dbReference type="EMBL" id="VAW32872.1"/>
    </source>
</evidence>
<sequence length="78" mass="8727">MSEDVFYKVSYVVAGGEHPGAIINIDSRPEIGEQVMFDGRIFEILEVMELMPPVGNFGFLHATCRFVRDATSADMDEQ</sequence>
<dbReference type="AlphaFoldDB" id="A0A3B0V2A5"/>
<gene>
    <name evidence="1" type="ORF">MNBD_CHLOROFLEXI01-4903</name>
</gene>
<organism evidence="1">
    <name type="scientific">hydrothermal vent metagenome</name>
    <dbReference type="NCBI Taxonomy" id="652676"/>
    <lineage>
        <taxon>unclassified sequences</taxon>
        <taxon>metagenomes</taxon>
        <taxon>ecological metagenomes</taxon>
    </lineage>
</organism>
<accession>A0A3B0V2A5</accession>
<name>A0A3B0V2A5_9ZZZZ</name>
<protein>
    <submittedName>
        <fullName evidence="1">Uncharacterized protein</fullName>
    </submittedName>
</protein>
<proteinExistence type="predicted"/>
<dbReference type="EMBL" id="UOEU01000401">
    <property type="protein sequence ID" value="VAW32872.1"/>
    <property type="molecule type" value="Genomic_DNA"/>
</dbReference>
<reference evidence="1" key="1">
    <citation type="submission" date="2018-06" db="EMBL/GenBank/DDBJ databases">
        <authorList>
            <person name="Zhirakovskaya E."/>
        </authorList>
    </citation>
    <scope>NUCLEOTIDE SEQUENCE</scope>
</reference>